<feature type="non-terminal residue" evidence="1">
    <location>
        <position position="110"/>
    </location>
</feature>
<protein>
    <submittedName>
        <fullName evidence="1">Uncharacterized protein</fullName>
    </submittedName>
</protein>
<evidence type="ECO:0000313" key="2">
    <source>
        <dbReference type="Proteomes" id="UP001381693"/>
    </source>
</evidence>
<dbReference type="AlphaFoldDB" id="A0AAN8XB77"/>
<reference evidence="1 2" key="1">
    <citation type="submission" date="2023-11" db="EMBL/GenBank/DDBJ databases">
        <title>Halocaridina rubra genome assembly.</title>
        <authorList>
            <person name="Smith C."/>
        </authorList>
    </citation>
    <scope>NUCLEOTIDE SEQUENCE [LARGE SCALE GENOMIC DNA]</scope>
    <source>
        <strain evidence="1">EP-1</strain>
        <tissue evidence="1">Whole</tissue>
    </source>
</reference>
<name>A0AAN8XB77_HALRR</name>
<evidence type="ECO:0000313" key="1">
    <source>
        <dbReference type="EMBL" id="KAK7077973.1"/>
    </source>
</evidence>
<keyword evidence="2" id="KW-1185">Reference proteome</keyword>
<comment type="caution">
    <text evidence="1">The sequence shown here is derived from an EMBL/GenBank/DDBJ whole genome shotgun (WGS) entry which is preliminary data.</text>
</comment>
<accession>A0AAN8XB77</accession>
<sequence length="110" mass="12248">MTAPTWAPEAANYLNAKNILFYMECYDNLTRMPLANVWATQNLNSFNSNVCIDSNIISAHILDTNIAEKNGCKQRGTPSTETFDQDTNVELSTKGGKIRSPYLKITSNVI</sequence>
<dbReference type="Proteomes" id="UP001381693">
    <property type="component" value="Unassembled WGS sequence"/>
</dbReference>
<dbReference type="EMBL" id="JAXCGZ010008095">
    <property type="protein sequence ID" value="KAK7077973.1"/>
    <property type="molecule type" value="Genomic_DNA"/>
</dbReference>
<proteinExistence type="predicted"/>
<gene>
    <name evidence="1" type="ORF">SK128_025847</name>
</gene>
<organism evidence="1 2">
    <name type="scientific">Halocaridina rubra</name>
    <name type="common">Hawaiian red shrimp</name>
    <dbReference type="NCBI Taxonomy" id="373956"/>
    <lineage>
        <taxon>Eukaryota</taxon>
        <taxon>Metazoa</taxon>
        <taxon>Ecdysozoa</taxon>
        <taxon>Arthropoda</taxon>
        <taxon>Crustacea</taxon>
        <taxon>Multicrustacea</taxon>
        <taxon>Malacostraca</taxon>
        <taxon>Eumalacostraca</taxon>
        <taxon>Eucarida</taxon>
        <taxon>Decapoda</taxon>
        <taxon>Pleocyemata</taxon>
        <taxon>Caridea</taxon>
        <taxon>Atyoidea</taxon>
        <taxon>Atyidae</taxon>
        <taxon>Halocaridina</taxon>
    </lineage>
</organism>